<dbReference type="InterPro" id="IPR015424">
    <property type="entry name" value="PyrdxlP-dep_Trfase"/>
</dbReference>
<dbReference type="EMBL" id="JFFR01000014">
    <property type="protein sequence ID" value="KDN28708.1"/>
    <property type="molecule type" value="Genomic_DNA"/>
</dbReference>
<name>A0A066UWW1_9VIBR</name>
<evidence type="ECO:0000256" key="5">
    <source>
        <dbReference type="ARBA" id="ARBA00023163"/>
    </source>
</evidence>
<dbReference type="GO" id="GO:0030170">
    <property type="term" value="F:pyridoxal phosphate binding"/>
    <property type="evidence" value="ECO:0007669"/>
    <property type="project" value="InterPro"/>
</dbReference>
<dbReference type="InterPro" id="IPR004839">
    <property type="entry name" value="Aminotransferase_I/II_large"/>
</dbReference>
<dbReference type="SUPFAM" id="SSF53383">
    <property type="entry name" value="PLP-dependent transferases"/>
    <property type="match status" value="1"/>
</dbReference>
<dbReference type="SMART" id="SM00345">
    <property type="entry name" value="HTH_GNTR"/>
    <property type="match status" value="1"/>
</dbReference>
<reference evidence="7 8" key="1">
    <citation type="submission" date="2014-02" db="EMBL/GenBank/DDBJ databases">
        <title>Vibrio fortis Dalian14 Genome Sequencing.</title>
        <authorList>
            <person name="Wang Y."/>
            <person name="Song L."/>
            <person name="Liu G."/>
            <person name="Ding J."/>
        </authorList>
    </citation>
    <scope>NUCLEOTIDE SEQUENCE [LARGE SCALE GENOMIC DNA]</scope>
    <source>
        <strain evidence="7 8">Dalian14</strain>
    </source>
</reference>
<evidence type="ECO:0000256" key="1">
    <source>
        <dbReference type="ARBA" id="ARBA00005384"/>
    </source>
</evidence>
<dbReference type="Pfam" id="PF00155">
    <property type="entry name" value="Aminotran_1_2"/>
    <property type="match status" value="1"/>
</dbReference>
<dbReference type="GO" id="GO:0008483">
    <property type="term" value="F:transaminase activity"/>
    <property type="evidence" value="ECO:0007669"/>
    <property type="project" value="UniProtKB-KW"/>
</dbReference>
<dbReference type="PANTHER" id="PTHR46577:SF1">
    <property type="entry name" value="HTH-TYPE TRANSCRIPTIONAL REGULATORY PROTEIN GABR"/>
    <property type="match status" value="1"/>
</dbReference>
<dbReference type="InterPro" id="IPR000524">
    <property type="entry name" value="Tscrpt_reg_HTH_GntR"/>
</dbReference>
<proteinExistence type="inferred from homology"/>
<dbReference type="PANTHER" id="PTHR46577">
    <property type="entry name" value="HTH-TYPE TRANSCRIPTIONAL REGULATORY PROTEIN GABR"/>
    <property type="match status" value="1"/>
</dbReference>
<dbReference type="SUPFAM" id="SSF46785">
    <property type="entry name" value="Winged helix' DNA-binding domain"/>
    <property type="match status" value="1"/>
</dbReference>
<keyword evidence="2" id="KW-0663">Pyridoxal phosphate</keyword>
<dbReference type="CDD" id="cd00609">
    <property type="entry name" value="AAT_like"/>
    <property type="match status" value="1"/>
</dbReference>
<dbReference type="GO" id="GO:0003677">
    <property type="term" value="F:DNA binding"/>
    <property type="evidence" value="ECO:0007669"/>
    <property type="project" value="UniProtKB-KW"/>
</dbReference>
<comment type="similarity">
    <text evidence="1">In the C-terminal section; belongs to the class-I pyridoxal-phosphate-dependent aminotransferase family.</text>
</comment>
<dbReference type="Proteomes" id="UP000027219">
    <property type="component" value="Unassembled WGS sequence"/>
</dbReference>
<dbReference type="AlphaFoldDB" id="A0A066UWW1"/>
<dbReference type="Gene3D" id="1.10.10.10">
    <property type="entry name" value="Winged helix-like DNA-binding domain superfamily/Winged helix DNA-binding domain"/>
    <property type="match status" value="1"/>
</dbReference>
<dbReference type="GO" id="GO:0003700">
    <property type="term" value="F:DNA-binding transcription factor activity"/>
    <property type="evidence" value="ECO:0007669"/>
    <property type="project" value="InterPro"/>
</dbReference>
<evidence type="ECO:0000256" key="3">
    <source>
        <dbReference type="ARBA" id="ARBA00023015"/>
    </source>
</evidence>
<keyword evidence="3" id="KW-0805">Transcription regulation</keyword>
<dbReference type="RefSeq" id="WP_032550910.1">
    <property type="nucleotide sequence ID" value="NZ_JFFR01000014.1"/>
</dbReference>
<keyword evidence="7" id="KW-0032">Aminotransferase</keyword>
<evidence type="ECO:0000313" key="7">
    <source>
        <dbReference type="EMBL" id="KDN28708.1"/>
    </source>
</evidence>
<evidence type="ECO:0000256" key="4">
    <source>
        <dbReference type="ARBA" id="ARBA00023125"/>
    </source>
</evidence>
<dbReference type="Pfam" id="PF00392">
    <property type="entry name" value="GntR"/>
    <property type="match status" value="1"/>
</dbReference>
<accession>A0A066UWW1</accession>
<dbReference type="Gene3D" id="3.90.1150.10">
    <property type="entry name" value="Aspartate Aminotransferase, domain 1"/>
    <property type="match status" value="1"/>
</dbReference>
<dbReference type="InterPro" id="IPR036390">
    <property type="entry name" value="WH_DNA-bd_sf"/>
</dbReference>
<keyword evidence="8" id="KW-1185">Reference proteome</keyword>
<protein>
    <submittedName>
        <fullName evidence="7">Aspartate aminotransferase</fullName>
    </submittedName>
</protein>
<organism evidence="7 8">
    <name type="scientific">Vibrio fortis</name>
    <dbReference type="NCBI Taxonomy" id="212667"/>
    <lineage>
        <taxon>Bacteria</taxon>
        <taxon>Pseudomonadati</taxon>
        <taxon>Pseudomonadota</taxon>
        <taxon>Gammaproteobacteria</taxon>
        <taxon>Vibrionales</taxon>
        <taxon>Vibrionaceae</taxon>
        <taxon>Vibrio</taxon>
    </lineage>
</organism>
<dbReference type="STRING" id="212667.VFDL14_00050"/>
<dbReference type="InterPro" id="IPR015422">
    <property type="entry name" value="PyrdxlP-dep_Trfase_small"/>
</dbReference>
<keyword evidence="4" id="KW-0238">DNA-binding</keyword>
<evidence type="ECO:0000256" key="2">
    <source>
        <dbReference type="ARBA" id="ARBA00022898"/>
    </source>
</evidence>
<feature type="domain" description="HTH gntR-type" evidence="6">
    <location>
        <begin position="11"/>
        <end position="79"/>
    </location>
</feature>
<dbReference type="InterPro" id="IPR036388">
    <property type="entry name" value="WH-like_DNA-bd_sf"/>
</dbReference>
<gene>
    <name evidence="7" type="ORF">VFDL14_00050</name>
</gene>
<comment type="caution">
    <text evidence="7">The sequence shown here is derived from an EMBL/GenBank/DDBJ whole genome shotgun (WGS) entry which is preliminary data.</text>
</comment>
<dbReference type="InterPro" id="IPR051446">
    <property type="entry name" value="HTH_trans_reg/aminotransferase"/>
</dbReference>
<dbReference type="PROSITE" id="PS50949">
    <property type="entry name" value="HTH_GNTR"/>
    <property type="match status" value="1"/>
</dbReference>
<dbReference type="Gene3D" id="3.40.640.10">
    <property type="entry name" value="Type I PLP-dependent aspartate aminotransferase-like (Major domain)"/>
    <property type="match status" value="1"/>
</dbReference>
<evidence type="ECO:0000259" key="6">
    <source>
        <dbReference type="PROSITE" id="PS50949"/>
    </source>
</evidence>
<keyword evidence="7" id="KW-0808">Transferase</keyword>
<dbReference type="InterPro" id="IPR015421">
    <property type="entry name" value="PyrdxlP-dep_Trfase_major"/>
</dbReference>
<dbReference type="CDD" id="cd07377">
    <property type="entry name" value="WHTH_GntR"/>
    <property type="match status" value="1"/>
</dbReference>
<sequence>MLVPDISGRSGPKFMALADAIAEVIESGELEPDTKLPPQRILSYRLGVTVGTVTRAYQELEQRGLTEPKVGSGTYVRNRETELNHFYHPVLEEKGIDLARCRPLLVSQPKFLANALKELSHEEIAQAAVLDYYSADGIQGHNETLRQWLMTKFNIDIDARRLVWTHGGQHGISLIIQALSRPKDTILAEGLCYPEFIYACQQSERKLVPVKVDEHGLDPEDLALHCKRHRPKLLYLTPGIQNPTGAQLTDSRRLKIIEICRRYNVLIIEDDVLYCPPSHRKSPLVAIAPDITLYVGSFSKYFAGGLRLGFIILPLSFKELLQRALRASCMYVSPLIIDLLCRWLSSGAMQSVDEEIAMELSARHRIWEAVFPEVQIGVPGYNVWLRLPEPLTGYNFNQSLLKYGVRVREAEMFAVGRYEVPAAVRISLAGPLSRPQLQSALETVREQIARLT</sequence>
<evidence type="ECO:0000313" key="8">
    <source>
        <dbReference type="Proteomes" id="UP000027219"/>
    </source>
</evidence>
<keyword evidence="5" id="KW-0804">Transcription</keyword>
<dbReference type="OrthoDB" id="9804020at2"/>